<dbReference type="AlphaFoldDB" id="A0A5J6FJK5"/>
<evidence type="ECO:0000313" key="5">
    <source>
        <dbReference type="EMBL" id="QEU76839.1"/>
    </source>
</evidence>
<accession>A0A5J6FJK5</accession>
<name>A0A5J6FJK5_9ACTN</name>
<dbReference type="CDD" id="cd01942">
    <property type="entry name" value="ribokinase_group_A"/>
    <property type="match status" value="1"/>
</dbReference>
<feature type="domain" description="Carbohydrate kinase PfkB" evidence="4">
    <location>
        <begin position="34"/>
        <end position="294"/>
    </location>
</feature>
<dbReference type="RefSeq" id="WP_150490860.1">
    <property type="nucleotide sequence ID" value="NZ_BMUV01000045.1"/>
</dbReference>
<dbReference type="KEGG" id="snk:CP967_29415"/>
<dbReference type="PANTHER" id="PTHR43085:SF46">
    <property type="entry name" value="ADENOSINE KINASE"/>
    <property type="match status" value="1"/>
</dbReference>
<gene>
    <name evidence="5" type="ORF">CP967_29415</name>
</gene>
<dbReference type="InterPro" id="IPR050306">
    <property type="entry name" value="PfkB_Carbo_kinase"/>
</dbReference>
<dbReference type="OrthoDB" id="9779730at2"/>
<dbReference type="EMBL" id="CP023702">
    <property type="protein sequence ID" value="QEU76839.1"/>
    <property type="molecule type" value="Genomic_DNA"/>
</dbReference>
<dbReference type="PROSITE" id="PS00584">
    <property type="entry name" value="PFKB_KINASES_2"/>
    <property type="match status" value="1"/>
</dbReference>
<dbReference type="SUPFAM" id="SSF53613">
    <property type="entry name" value="Ribokinase-like"/>
    <property type="match status" value="1"/>
</dbReference>
<protein>
    <submittedName>
        <fullName evidence="5">Carbohydrate kinase family protein</fullName>
    </submittedName>
</protein>
<comment type="similarity">
    <text evidence="1">Belongs to the carbohydrate kinase PfkB family.</text>
</comment>
<sequence>MRIAITGSIATDHLMTFPGRFTEQLVPGGLGHLSLSFLADDLEVRRGGVAANIAFGLGRMGLTPHLVGAVGADFDDYRSWLEENGVDTGYVRVSSRLHTARFTCTTDQDQNQIATFYAGAMAEAARIDLTGLAARPGGLDLVLVAPDAPDAMIRHTRRCAELGVAFAADPSQQLARLTRDEARLLVTGARWLFTNAYEAGLLTELSGWDREEILSRVGAWIVTHGADGVRMATAGGVRESFPAVPSGSVVDPTGAGDAFRAGFLAATSWGFAPDTAVPLGCALAAEALEAVGSQLYRASGKDLLARVTATYGEFVGARLAPHLEQLG</sequence>
<dbReference type="InterPro" id="IPR011611">
    <property type="entry name" value="PfkB_dom"/>
</dbReference>
<dbReference type="Pfam" id="PF00294">
    <property type="entry name" value="PfkB"/>
    <property type="match status" value="1"/>
</dbReference>
<evidence type="ECO:0000256" key="1">
    <source>
        <dbReference type="ARBA" id="ARBA00010688"/>
    </source>
</evidence>
<dbReference type="PANTHER" id="PTHR43085">
    <property type="entry name" value="HEXOKINASE FAMILY MEMBER"/>
    <property type="match status" value="1"/>
</dbReference>
<evidence type="ECO:0000259" key="4">
    <source>
        <dbReference type="Pfam" id="PF00294"/>
    </source>
</evidence>
<dbReference type="InterPro" id="IPR002173">
    <property type="entry name" value="Carboh/pur_kinase_PfkB_CS"/>
</dbReference>
<keyword evidence="6" id="KW-1185">Reference proteome</keyword>
<dbReference type="GO" id="GO:0016301">
    <property type="term" value="F:kinase activity"/>
    <property type="evidence" value="ECO:0007669"/>
    <property type="project" value="UniProtKB-KW"/>
</dbReference>
<evidence type="ECO:0000256" key="3">
    <source>
        <dbReference type="ARBA" id="ARBA00022777"/>
    </source>
</evidence>
<dbReference type="Gene3D" id="3.40.1190.20">
    <property type="match status" value="1"/>
</dbReference>
<dbReference type="PROSITE" id="PS00583">
    <property type="entry name" value="PFKB_KINASES_1"/>
    <property type="match status" value="1"/>
</dbReference>
<evidence type="ECO:0000256" key="2">
    <source>
        <dbReference type="ARBA" id="ARBA00022679"/>
    </source>
</evidence>
<keyword evidence="3 5" id="KW-0418">Kinase</keyword>
<evidence type="ECO:0000313" key="6">
    <source>
        <dbReference type="Proteomes" id="UP000326178"/>
    </source>
</evidence>
<dbReference type="InterPro" id="IPR029056">
    <property type="entry name" value="Ribokinase-like"/>
</dbReference>
<reference evidence="5 6" key="1">
    <citation type="submission" date="2017-09" db="EMBL/GenBank/DDBJ databases">
        <authorList>
            <person name="Lee N."/>
            <person name="Cho B.-K."/>
        </authorList>
    </citation>
    <scope>NUCLEOTIDE SEQUENCE [LARGE SCALE GENOMIC DNA]</scope>
    <source>
        <strain evidence="5 6">ATCC 12769</strain>
    </source>
</reference>
<keyword evidence="2" id="KW-0808">Transferase</keyword>
<dbReference type="Proteomes" id="UP000326178">
    <property type="component" value="Chromosome"/>
</dbReference>
<proteinExistence type="inferred from homology"/>
<organism evidence="5 6">
    <name type="scientific">Streptomyces nitrosporeus</name>
    <dbReference type="NCBI Taxonomy" id="28894"/>
    <lineage>
        <taxon>Bacteria</taxon>
        <taxon>Bacillati</taxon>
        <taxon>Actinomycetota</taxon>
        <taxon>Actinomycetes</taxon>
        <taxon>Kitasatosporales</taxon>
        <taxon>Streptomycetaceae</taxon>
        <taxon>Streptomyces</taxon>
    </lineage>
</organism>